<evidence type="ECO:0000313" key="6">
    <source>
        <dbReference type="EMBL" id="KAF4591556.1"/>
    </source>
</evidence>
<keyword evidence="3" id="KW-0733">Signal recognition particle</keyword>
<keyword evidence="2" id="KW-0963">Cytoplasm</keyword>
<feature type="region of interest" description="Disordered" evidence="5">
    <location>
        <begin position="227"/>
        <end position="256"/>
    </location>
</feature>
<dbReference type="SUPFAM" id="SSF69695">
    <property type="entry name" value="SRP19"/>
    <property type="match status" value="1"/>
</dbReference>
<dbReference type="Gene3D" id="3.30.56.30">
    <property type="entry name" value="Signal recognition particle, SRP19-like subunit"/>
    <property type="match status" value="1"/>
</dbReference>
<organism evidence="6 7">
    <name type="scientific">Ophiocordyceps camponoti-floridani</name>
    <dbReference type="NCBI Taxonomy" id="2030778"/>
    <lineage>
        <taxon>Eukaryota</taxon>
        <taxon>Fungi</taxon>
        <taxon>Dikarya</taxon>
        <taxon>Ascomycota</taxon>
        <taxon>Pezizomycotina</taxon>
        <taxon>Sordariomycetes</taxon>
        <taxon>Hypocreomycetidae</taxon>
        <taxon>Hypocreales</taxon>
        <taxon>Ophiocordycipitaceae</taxon>
        <taxon>Ophiocordyceps</taxon>
    </lineage>
</organism>
<dbReference type="GO" id="GO:0008312">
    <property type="term" value="F:7S RNA binding"/>
    <property type="evidence" value="ECO:0007669"/>
    <property type="project" value="InterPro"/>
</dbReference>
<evidence type="ECO:0000256" key="4">
    <source>
        <dbReference type="ARBA" id="ARBA00023274"/>
    </source>
</evidence>
<dbReference type="AlphaFoldDB" id="A0A8H4Q981"/>
<proteinExistence type="predicted"/>
<dbReference type="GO" id="GO:0006617">
    <property type="term" value="P:SRP-dependent cotranslational protein targeting to membrane, signal sequence recognition"/>
    <property type="evidence" value="ECO:0007669"/>
    <property type="project" value="TreeGrafter"/>
</dbReference>
<keyword evidence="4" id="KW-0687">Ribonucleoprotein</keyword>
<dbReference type="EMBL" id="JAACLJ010000002">
    <property type="protein sequence ID" value="KAF4591556.1"/>
    <property type="molecule type" value="Genomic_DNA"/>
</dbReference>
<feature type="compositionally biased region" description="Low complexity" evidence="5">
    <location>
        <begin position="40"/>
        <end position="57"/>
    </location>
</feature>
<evidence type="ECO:0000313" key="7">
    <source>
        <dbReference type="Proteomes" id="UP000562929"/>
    </source>
</evidence>
<gene>
    <name evidence="6" type="ORF">GQ602_001855</name>
</gene>
<comment type="caution">
    <text evidence="6">The sequence shown here is derived from an EMBL/GenBank/DDBJ whole genome shotgun (WGS) entry which is preliminary data.</text>
</comment>
<dbReference type="InterPro" id="IPR002778">
    <property type="entry name" value="Signal_recog_particle_SRP19"/>
</dbReference>
<protein>
    <submittedName>
        <fullName evidence="6">Signal recognition particle protein Sec65</fullName>
    </submittedName>
</protein>
<keyword evidence="7" id="KW-1185">Reference proteome</keyword>
<dbReference type="Pfam" id="PF01922">
    <property type="entry name" value="SRP19"/>
    <property type="match status" value="1"/>
</dbReference>
<dbReference type="PANTHER" id="PTHR17453">
    <property type="entry name" value="SIGNAL RECOGNITION PARTICLE 19 KD PROTEIN"/>
    <property type="match status" value="1"/>
</dbReference>
<dbReference type="GO" id="GO:0005786">
    <property type="term" value="C:signal recognition particle, endoplasmic reticulum targeting"/>
    <property type="evidence" value="ECO:0007669"/>
    <property type="project" value="UniProtKB-KW"/>
</dbReference>
<evidence type="ECO:0000256" key="2">
    <source>
        <dbReference type="ARBA" id="ARBA00022490"/>
    </source>
</evidence>
<dbReference type="InterPro" id="IPR036521">
    <property type="entry name" value="SRP19-like_sf"/>
</dbReference>
<feature type="compositionally biased region" description="Basic residues" evidence="5">
    <location>
        <begin position="244"/>
        <end position="256"/>
    </location>
</feature>
<evidence type="ECO:0000256" key="3">
    <source>
        <dbReference type="ARBA" id="ARBA00023135"/>
    </source>
</evidence>
<feature type="region of interest" description="Disordered" evidence="5">
    <location>
        <begin position="1"/>
        <end position="68"/>
    </location>
</feature>
<dbReference type="OrthoDB" id="2190947at2759"/>
<reference evidence="6 7" key="1">
    <citation type="journal article" date="2020" name="G3 (Bethesda)">
        <title>Genetic Underpinnings of Host Manipulation by Ophiocordyceps as Revealed by Comparative Transcriptomics.</title>
        <authorList>
            <person name="Will I."/>
            <person name="Das B."/>
            <person name="Trinh T."/>
            <person name="Brachmann A."/>
            <person name="Ohm R.A."/>
            <person name="de Bekker C."/>
        </authorList>
    </citation>
    <scope>NUCLEOTIDE SEQUENCE [LARGE SCALE GENOMIC DNA]</scope>
    <source>
        <strain evidence="6 7">EC05</strain>
    </source>
</reference>
<name>A0A8H4Q981_9HYPO</name>
<accession>A0A8H4Q981</accession>
<sequence length="256" mass="27624">MPAPRVEEVSDSDPEISSIPDPDEVSLQDFTESDVLVRVPAKPAQQQPQQRPATTTTHPPPQLDPASFRGFQTIYPVYFDETRSRAKGRRVSSSAAVPNPLARSIAQACSTLGLKTVLEADKTHPKDWANPGRVKVDLAGSTTHPRVRNKHHLYILIAAHLAANPTTESDAGLRLRAPPGFLEPGKPYPRPAVPRGWIMGDLLPLMSPAMTGGGVSDNLFGDMMREMQQQGGAAADADEEGSGRRSKDKKGRAGRA</sequence>
<dbReference type="PANTHER" id="PTHR17453:SF0">
    <property type="entry name" value="SIGNAL RECOGNITION PARTICLE 19 KDA PROTEIN"/>
    <property type="match status" value="1"/>
</dbReference>
<dbReference type="Proteomes" id="UP000562929">
    <property type="component" value="Unassembled WGS sequence"/>
</dbReference>
<evidence type="ECO:0000256" key="1">
    <source>
        <dbReference type="ARBA" id="ARBA00004496"/>
    </source>
</evidence>
<evidence type="ECO:0000256" key="5">
    <source>
        <dbReference type="SAM" id="MobiDB-lite"/>
    </source>
</evidence>
<comment type="subcellular location">
    <subcellularLocation>
        <location evidence="1">Cytoplasm</location>
    </subcellularLocation>
</comment>
<dbReference type="FunFam" id="3.30.56.30:FF:000003">
    <property type="entry name" value="Signal recognition particle SEC65 subunit"/>
    <property type="match status" value="1"/>
</dbReference>